<dbReference type="PANTHER" id="PTHR46401:SF8">
    <property type="entry name" value="BLL6006 PROTEIN"/>
    <property type="match status" value="1"/>
</dbReference>
<proteinExistence type="predicted"/>
<dbReference type="SUPFAM" id="SSF53756">
    <property type="entry name" value="UDP-Glycosyltransferase/glycogen phosphorylase"/>
    <property type="match status" value="1"/>
</dbReference>
<gene>
    <name evidence="3" type="ORF">ON753_03375</name>
</gene>
<feature type="domain" description="Glycosyltransferase subfamily 4-like N-terminal" evidence="2">
    <location>
        <begin position="10"/>
        <end position="174"/>
    </location>
</feature>
<sequence length="361" mass="38792">MRVLMTIDAVGGVWRYAVDLARALKDVGIDWVFLGLGPAPSKQQRQEAERIGKLVWHEAPLDWMAGSEDGLSSIADVIMQLAAREGIDLLHLNLPSQAAALDADLPVVAVSHSCVPTWFAAVRGSAPPDGWAWHHAANRRGFDRASVVVAPSRSHAAALERTYGPIADLNVVYNASGQAKRTLEKKQIALAIGRWWDEGKNGAVLDAAAGLTRTPITMIGPDTGPGGENLQIRHAWHLGSLQHRKAMMWLHQASILVSPSIYEPFGLAALEGACRGAALVLSDIDTYRELWDGAALFVPPTDAEAIARAIEQLAADHDQRALLAANALARASEFTSARQAGAMQRLYRHALASDDQLSIAG</sequence>
<evidence type="ECO:0000313" key="4">
    <source>
        <dbReference type="Proteomes" id="UP001300261"/>
    </source>
</evidence>
<evidence type="ECO:0000259" key="2">
    <source>
        <dbReference type="Pfam" id="PF13439"/>
    </source>
</evidence>
<evidence type="ECO:0000313" key="3">
    <source>
        <dbReference type="EMBL" id="MCX2721450.1"/>
    </source>
</evidence>
<keyword evidence="4" id="KW-1185">Reference proteome</keyword>
<organism evidence="3 4">
    <name type="scientific">Roseibium salinum</name>
    <dbReference type="NCBI Taxonomy" id="1604349"/>
    <lineage>
        <taxon>Bacteria</taxon>
        <taxon>Pseudomonadati</taxon>
        <taxon>Pseudomonadota</taxon>
        <taxon>Alphaproteobacteria</taxon>
        <taxon>Hyphomicrobiales</taxon>
        <taxon>Stappiaceae</taxon>
        <taxon>Roseibium</taxon>
    </lineage>
</organism>
<dbReference type="PANTHER" id="PTHR46401">
    <property type="entry name" value="GLYCOSYLTRANSFERASE WBBK-RELATED"/>
    <property type="match status" value="1"/>
</dbReference>
<dbReference type="CDD" id="cd03801">
    <property type="entry name" value="GT4_PimA-like"/>
    <property type="match status" value="1"/>
</dbReference>
<dbReference type="Pfam" id="PF13439">
    <property type="entry name" value="Glyco_transf_4"/>
    <property type="match status" value="1"/>
</dbReference>
<feature type="domain" description="Glycosyl transferase family 1" evidence="1">
    <location>
        <begin position="238"/>
        <end position="327"/>
    </location>
</feature>
<name>A0ABT3QX24_9HYPH</name>
<dbReference type="RefSeq" id="WP_265961148.1">
    <property type="nucleotide sequence ID" value="NZ_JAPEVI010000002.1"/>
</dbReference>
<comment type="caution">
    <text evidence="3">The sequence shown here is derived from an EMBL/GenBank/DDBJ whole genome shotgun (WGS) entry which is preliminary data.</text>
</comment>
<accession>A0ABT3QX24</accession>
<protein>
    <submittedName>
        <fullName evidence="3">Glycosyltransferase family 4 protein</fullName>
    </submittedName>
</protein>
<dbReference type="InterPro" id="IPR028098">
    <property type="entry name" value="Glyco_trans_4-like_N"/>
</dbReference>
<dbReference type="EMBL" id="JAPEVI010000002">
    <property type="protein sequence ID" value="MCX2721450.1"/>
    <property type="molecule type" value="Genomic_DNA"/>
</dbReference>
<dbReference type="Pfam" id="PF00534">
    <property type="entry name" value="Glycos_transf_1"/>
    <property type="match status" value="1"/>
</dbReference>
<dbReference type="InterPro" id="IPR001296">
    <property type="entry name" value="Glyco_trans_1"/>
</dbReference>
<evidence type="ECO:0000259" key="1">
    <source>
        <dbReference type="Pfam" id="PF00534"/>
    </source>
</evidence>
<dbReference type="Proteomes" id="UP001300261">
    <property type="component" value="Unassembled WGS sequence"/>
</dbReference>
<reference evidence="3 4" key="1">
    <citation type="journal article" date="2016" name="Int. J. Syst. Evol. Microbiol.">
        <title>Labrenzia salina sp. nov., isolated from the rhizosphere of the halophyte Arthrocnemum macrostachyum.</title>
        <authorList>
            <person name="Camacho M."/>
            <person name="Redondo-Gomez S."/>
            <person name="Rodriguez-Llorente I."/>
            <person name="Rohde M."/>
            <person name="Sproer C."/>
            <person name="Schumann P."/>
            <person name="Klenk H.P."/>
            <person name="Montero-Calasanz M.D.C."/>
        </authorList>
    </citation>
    <scope>NUCLEOTIDE SEQUENCE [LARGE SCALE GENOMIC DNA]</scope>
    <source>
        <strain evidence="3 4">DSM 29163</strain>
    </source>
</reference>
<dbReference type="Gene3D" id="3.40.50.2000">
    <property type="entry name" value="Glycogen Phosphorylase B"/>
    <property type="match status" value="2"/>
</dbReference>